<evidence type="ECO:0000313" key="1">
    <source>
        <dbReference type="EMBL" id="MBB5134236.1"/>
    </source>
</evidence>
<protein>
    <submittedName>
        <fullName evidence="1">Transcriptional regulator with XRE-family HTH domain</fullName>
    </submittedName>
</protein>
<accession>A0A840P6M6</accession>
<dbReference type="InterPro" id="IPR010982">
    <property type="entry name" value="Lambda_DNA-bd_dom_sf"/>
</dbReference>
<dbReference type="Pfam" id="PF13560">
    <property type="entry name" value="HTH_31"/>
    <property type="match status" value="1"/>
</dbReference>
<dbReference type="EMBL" id="JACHGN010000007">
    <property type="protein sequence ID" value="MBB5134236.1"/>
    <property type="molecule type" value="Genomic_DNA"/>
</dbReference>
<comment type="caution">
    <text evidence="1">The sequence shown here is derived from an EMBL/GenBank/DDBJ whole genome shotgun (WGS) entry which is preliminary data.</text>
</comment>
<dbReference type="AlphaFoldDB" id="A0A840P6M6"/>
<proteinExistence type="predicted"/>
<dbReference type="SUPFAM" id="SSF47413">
    <property type="entry name" value="lambda repressor-like DNA-binding domains"/>
    <property type="match status" value="1"/>
</dbReference>
<reference evidence="1 2" key="1">
    <citation type="submission" date="2020-08" db="EMBL/GenBank/DDBJ databases">
        <title>Genomic Encyclopedia of Type Strains, Phase IV (KMG-IV): sequencing the most valuable type-strain genomes for metagenomic binning, comparative biology and taxonomic classification.</title>
        <authorList>
            <person name="Goeker M."/>
        </authorList>
    </citation>
    <scope>NUCLEOTIDE SEQUENCE [LARGE SCALE GENOMIC DNA]</scope>
    <source>
        <strain evidence="1 2">DSM 45615</strain>
    </source>
</reference>
<sequence length="404" mass="44989">MPDGNAPMSFGERVEYYRLRAGMTRPVLGQLCGRSAEWVKAIETGRLLMPRLPLLIRMSEVLEVDDLAELTGEQKLTSATYGKRRHEQADRIARVLATFPLEASGDREPVTAEALAGNVAQAWIVWHGSPQHRTAVATVLPRLLADAHYSAKHLEGNERRRALVSLAQVYHLAQLYLSFQPIPNLVMLTGDRAMRAAQDADDPTAIAAAAWYMNHVYRDAGEQAEARIELAHQASALLDQERDEERALWGLLQLAIALSHAKTGRRGDAERHWDQADRAARSLEGRHPWLLFGQDMVNAYAVTMYADLTDATEATKQANRINIEMPSATRRSFHTIEIARAYHLKREPLATVHLLNRAFDIAPETVSYNLFTRAAVLELMASGGATVRDDARALGRKLQLPDVA</sequence>
<dbReference type="RefSeq" id="WP_185051115.1">
    <property type="nucleotide sequence ID" value="NZ_BAABIX010000053.1"/>
</dbReference>
<dbReference type="Proteomes" id="UP000578449">
    <property type="component" value="Unassembled WGS sequence"/>
</dbReference>
<evidence type="ECO:0000313" key="2">
    <source>
        <dbReference type="Proteomes" id="UP000578449"/>
    </source>
</evidence>
<keyword evidence="2" id="KW-1185">Reference proteome</keyword>
<name>A0A840P6M6_9ACTN</name>
<dbReference type="Gene3D" id="1.10.260.40">
    <property type="entry name" value="lambda repressor-like DNA-binding domains"/>
    <property type="match status" value="1"/>
</dbReference>
<organism evidence="1 2">
    <name type="scientific">Thermocatellispora tengchongensis</name>
    <dbReference type="NCBI Taxonomy" id="1073253"/>
    <lineage>
        <taxon>Bacteria</taxon>
        <taxon>Bacillati</taxon>
        <taxon>Actinomycetota</taxon>
        <taxon>Actinomycetes</taxon>
        <taxon>Streptosporangiales</taxon>
        <taxon>Streptosporangiaceae</taxon>
        <taxon>Thermocatellispora</taxon>
    </lineage>
</organism>
<gene>
    <name evidence="1" type="ORF">HNP84_003962</name>
</gene>
<dbReference type="GO" id="GO:0003677">
    <property type="term" value="F:DNA binding"/>
    <property type="evidence" value="ECO:0007669"/>
    <property type="project" value="InterPro"/>
</dbReference>